<accession>A0A179B2G3</accession>
<dbReference type="Proteomes" id="UP000078368">
    <property type="component" value="Unassembled WGS sequence"/>
</dbReference>
<proteinExistence type="predicted"/>
<dbReference type="EMBL" id="LVZK01000001">
    <property type="protein sequence ID" value="OAP85897.1"/>
    <property type="molecule type" value="Genomic_DNA"/>
</dbReference>
<evidence type="ECO:0000313" key="3">
    <source>
        <dbReference type="Proteomes" id="UP000078368"/>
    </source>
</evidence>
<gene>
    <name evidence="2" type="ORF">A4H34_01515</name>
</gene>
<feature type="region of interest" description="Disordered" evidence="1">
    <location>
        <begin position="22"/>
        <end position="63"/>
    </location>
</feature>
<evidence type="ECO:0000313" key="2">
    <source>
        <dbReference type="EMBL" id="OAP85897.1"/>
    </source>
</evidence>
<feature type="region of interest" description="Disordered" evidence="1">
    <location>
        <begin position="204"/>
        <end position="234"/>
    </location>
</feature>
<sequence>MFAAAMCLTACASEPKKEMSFGVSAAPTRTASPTPSPTPVPTATATKKAQPQGQGLPLGSASVTNGVLTVGTGSGRVTMNVGPSMRVFERTYAETGVAGVESSSNPNVKLSLFPTETAVSNTTAEQLTKIVQSRGSTSVRPVQTASLGNVKAVAVDAKTRVGHLSRVYLLRIEDGVWNLTVVAPTQKELNVLLKAAETFNFAGPQGSGGSDMVAGVGGDGRSDSQPGGDPQEEKLSVLSRDGKLRGGVKGGQYNLQTPSGVISFPMPGKMTLTERDEDDEDAIGIEANGASLLFEVGDEEEYHSGEDLADEWASKEDDDASGEYLGQTTIAGLPAVAARHITESGDFRYLYVVEFNGTYLNVMVEGEKRSAATVNMLLNTVRHAKAGR</sequence>
<evidence type="ECO:0000256" key="1">
    <source>
        <dbReference type="SAM" id="MobiDB-lite"/>
    </source>
</evidence>
<reference evidence="2 3" key="1">
    <citation type="submission" date="2016-04" db="EMBL/GenBank/DDBJ databases">
        <title>Peptidophaga gingivicola gen. nov., sp. nov., isolated from human subgingival plaque.</title>
        <authorList>
            <person name="Beall C.J."/>
            <person name="Mokrzan E.M."/>
            <person name="Griffen A.L."/>
            <person name="Leys E.J."/>
        </authorList>
    </citation>
    <scope>NUCLEOTIDE SEQUENCE [LARGE SCALE GENOMIC DNA]</scope>
    <source>
        <strain evidence="2 3">BA112</strain>
    </source>
</reference>
<dbReference type="AlphaFoldDB" id="A0A179B2G3"/>
<name>A0A179B2G3_9ACTO</name>
<comment type="caution">
    <text evidence="2">The sequence shown here is derived from an EMBL/GenBank/DDBJ whole genome shotgun (WGS) entry which is preliminary data.</text>
</comment>
<organism evidence="2 3">
    <name type="scientific">Peptidiphaga gingivicola</name>
    <dbReference type="NCBI Taxonomy" id="2741497"/>
    <lineage>
        <taxon>Bacteria</taxon>
        <taxon>Bacillati</taxon>
        <taxon>Actinomycetota</taxon>
        <taxon>Actinomycetes</taxon>
        <taxon>Actinomycetales</taxon>
        <taxon>Actinomycetaceae</taxon>
        <taxon>Peptidiphaga</taxon>
    </lineage>
</organism>
<feature type="compositionally biased region" description="Gly residues" evidence="1">
    <location>
        <begin position="205"/>
        <end position="219"/>
    </location>
</feature>
<feature type="compositionally biased region" description="Low complexity" evidence="1">
    <location>
        <begin position="23"/>
        <end position="33"/>
    </location>
</feature>
<feature type="compositionally biased region" description="Low complexity" evidence="1">
    <location>
        <begin position="41"/>
        <end position="52"/>
    </location>
</feature>
<protein>
    <submittedName>
        <fullName evidence="2">Uncharacterized protein</fullName>
    </submittedName>
</protein>
<keyword evidence="3" id="KW-1185">Reference proteome</keyword>